<evidence type="ECO:0000313" key="3">
    <source>
        <dbReference type="EMBL" id="MTT76098.1"/>
    </source>
</evidence>
<dbReference type="EMBL" id="WNBM01000004">
    <property type="protein sequence ID" value="MTT76098.1"/>
    <property type="molecule type" value="Genomic_DNA"/>
</dbReference>
<dbReference type="NCBIfam" id="TIGR01730">
    <property type="entry name" value="RND_mfp"/>
    <property type="match status" value="1"/>
</dbReference>
<accession>A0A7X3BVR7</accession>
<dbReference type="InterPro" id="IPR006143">
    <property type="entry name" value="RND_pump_MFP"/>
</dbReference>
<proteinExistence type="inferred from homology"/>
<evidence type="ECO:0000313" key="5">
    <source>
        <dbReference type="Proteomes" id="UP000443070"/>
    </source>
</evidence>
<dbReference type="AlphaFoldDB" id="A0A7X3BVR7"/>
<dbReference type="GO" id="GO:0015562">
    <property type="term" value="F:efflux transmembrane transporter activity"/>
    <property type="evidence" value="ECO:0007669"/>
    <property type="project" value="TreeGrafter"/>
</dbReference>
<dbReference type="PANTHER" id="PTHR30469">
    <property type="entry name" value="MULTIDRUG RESISTANCE PROTEIN MDTA"/>
    <property type="match status" value="1"/>
</dbReference>
<evidence type="ECO:0000259" key="2">
    <source>
        <dbReference type="Pfam" id="PF25917"/>
    </source>
</evidence>
<comment type="similarity">
    <text evidence="1">Belongs to the membrane fusion protein (MFP) (TC 8.A.1) family.</text>
</comment>
<reference evidence="5 6" key="1">
    <citation type="journal article" date="2019" name="Nat. Med.">
        <title>A library of human gut bacterial isolates paired with longitudinal multiomics data enables mechanistic microbiome research.</title>
        <authorList>
            <person name="Poyet M."/>
            <person name="Groussin M."/>
            <person name="Gibbons S.M."/>
            <person name="Avila-Pacheco J."/>
            <person name="Jiang X."/>
            <person name="Kearney S.M."/>
            <person name="Perrotta A.R."/>
            <person name="Berdy B."/>
            <person name="Zhao S."/>
            <person name="Lieberman T.D."/>
            <person name="Swanson P.K."/>
            <person name="Smith M."/>
            <person name="Roesemann S."/>
            <person name="Alexander J.E."/>
            <person name="Rich S.A."/>
            <person name="Livny J."/>
            <person name="Vlamakis H."/>
            <person name="Clish C."/>
            <person name="Bullock K."/>
            <person name="Deik A."/>
            <person name="Scott J."/>
            <person name="Pierce K.A."/>
            <person name="Xavier R.J."/>
            <person name="Alm E.J."/>
        </authorList>
    </citation>
    <scope>NUCLEOTIDE SEQUENCE [LARGE SCALE GENOMIC DNA]</scope>
    <source>
        <strain evidence="3 6">BIOML-A13</strain>
        <strain evidence="4 5">BIOML-A3</strain>
    </source>
</reference>
<dbReference type="SUPFAM" id="SSF111369">
    <property type="entry name" value="HlyD-like secretion proteins"/>
    <property type="match status" value="1"/>
</dbReference>
<comment type="caution">
    <text evidence="3">The sequence shown here is derived from an EMBL/GenBank/DDBJ whole genome shotgun (WGS) entry which is preliminary data.</text>
</comment>
<dbReference type="GO" id="GO:1990281">
    <property type="term" value="C:efflux pump complex"/>
    <property type="evidence" value="ECO:0007669"/>
    <property type="project" value="TreeGrafter"/>
</dbReference>
<protein>
    <submittedName>
        <fullName evidence="3">Efflux RND transporter periplasmic adaptor subunit</fullName>
    </submittedName>
</protein>
<feature type="domain" description="Multidrug resistance protein MdtA-like barrel-sandwich hybrid" evidence="2">
    <location>
        <begin position="43"/>
        <end position="178"/>
    </location>
</feature>
<name>A0A7X3BVR7_9FIRM</name>
<dbReference type="OrthoDB" id="9778236at2"/>
<dbReference type="Proteomes" id="UP000484547">
    <property type="component" value="Unassembled WGS sequence"/>
</dbReference>
<dbReference type="Proteomes" id="UP000443070">
    <property type="component" value="Unassembled WGS sequence"/>
</dbReference>
<dbReference type="InterPro" id="IPR058625">
    <property type="entry name" value="MdtA-like_BSH"/>
</dbReference>
<organism evidence="3 6">
    <name type="scientific">Phascolarctobacterium faecium</name>
    <dbReference type="NCBI Taxonomy" id="33025"/>
    <lineage>
        <taxon>Bacteria</taxon>
        <taxon>Bacillati</taxon>
        <taxon>Bacillota</taxon>
        <taxon>Negativicutes</taxon>
        <taxon>Acidaminococcales</taxon>
        <taxon>Acidaminococcaceae</taxon>
        <taxon>Phascolarctobacterium</taxon>
    </lineage>
</organism>
<evidence type="ECO:0000256" key="1">
    <source>
        <dbReference type="ARBA" id="ARBA00009477"/>
    </source>
</evidence>
<dbReference type="Pfam" id="PF25917">
    <property type="entry name" value="BSH_RND"/>
    <property type="match status" value="1"/>
</dbReference>
<dbReference type="Gene3D" id="1.10.287.470">
    <property type="entry name" value="Helix hairpin bin"/>
    <property type="match status" value="1"/>
</dbReference>
<sequence length="286" mass="31929">MMKKKFLIMIAVITAVISCLWFFLKPAAKDPTLVTLYGNVDIRQFDIGFQVPGQITKMYFEEGDTIREGSLVAEIDAADYKLQEAKSESEVAKAYAAMVQAQSVYDKYTVLYGTGAISKLDFETVENTLKEARSAYNASVTAKDLLARQSDYSKLYSLEEGIVTARLVEPGTIIQKGTAVYTLSKPRPIWVRAYINETDLGNIYDGMPAQIITDSTDPQTGARKTYQGHIGYISPVSEFTPKSVQTTDLRTDLVYMIRVYADNPDKFLRQGMPTTVLIDLKDTRGK</sequence>
<keyword evidence="5" id="KW-1185">Reference proteome</keyword>
<dbReference type="RefSeq" id="WP_149955711.1">
    <property type="nucleotide sequence ID" value="NZ_WNBG01000004.1"/>
</dbReference>
<dbReference type="Gene3D" id="2.40.30.170">
    <property type="match status" value="1"/>
</dbReference>
<dbReference type="Gene3D" id="2.40.50.100">
    <property type="match status" value="1"/>
</dbReference>
<dbReference type="EMBL" id="WNBW01000004">
    <property type="protein sequence ID" value="MTU04162.1"/>
    <property type="molecule type" value="Genomic_DNA"/>
</dbReference>
<gene>
    <name evidence="3" type="ORF">GMD11_07465</name>
    <name evidence="4" type="ORF">GMD18_07120</name>
</gene>
<evidence type="ECO:0000313" key="6">
    <source>
        <dbReference type="Proteomes" id="UP000484547"/>
    </source>
</evidence>
<dbReference type="PROSITE" id="PS51257">
    <property type="entry name" value="PROKAR_LIPOPROTEIN"/>
    <property type="match status" value="1"/>
</dbReference>
<evidence type="ECO:0000313" key="4">
    <source>
        <dbReference type="EMBL" id="MTU04162.1"/>
    </source>
</evidence>